<dbReference type="PANTHER" id="PTHR21143:SF104">
    <property type="entry name" value="GUSTATORY RECEPTOR 8A-RELATED"/>
    <property type="match status" value="1"/>
</dbReference>
<dbReference type="GO" id="GO:0030425">
    <property type="term" value="C:dendrite"/>
    <property type="evidence" value="ECO:0007669"/>
    <property type="project" value="TreeGrafter"/>
</dbReference>
<gene>
    <name evidence="10" type="ORF">Zmor_018935</name>
</gene>
<keyword evidence="6 8" id="KW-0675">Receptor</keyword>
<dbReference type="GO" id="GO:0005886">
    <property type="term" value="C:plasma membrane"/>
    <property type="evidence" value="ECO:0007669"/>
    <property type="project" value="UniProtKB-SubCell"/>
</dbReference>
<comment type="function">
    <text evidence="8">Gustatory receptor which mediates acceptance or avoidance behavior, depending on its substrates.</text>
</comment>
<dbReference type="GO" id="GO:0007635">
    <property type="term" value="P:chemosensory behavior"/>
    <property type="evidence" value="ECO:0007669"/>
    <property type="project" value="TreeGrafter"/>
</dbReference>
<feature type="transmembrane region" description="Helical" evidence="8">
    <location>
        <begin position="335"/>
        <end position="355"/>
    </location>
</feature>
<feature type="chain" id="PRO_5041449253" description="Gustatory receptor" evidence="9">
    <location>
        <begin position="18"/>
        <end position="362"/>
    </location>
</feature>
<sequence>MGFQLLSFVFRVGGLIAASPPSINLSPPTWTRKLYNTMIFALFVYRIVSLMKARGFFLTDEYIILIEYNLNYWCICAQNFYIILLLNLYKHNNWVRLIENLKTSGELLQIPNNKKSKRLIIFLTTNLLHLTLNGGILYIISKGRTNYFQEYFVLHFHIYFNFFNKNLSCVILQMITTRYKHLRRIILANTKRNQTRTSFLKKVEYSVRFLKNTVDSYNDLFGWSVLFNIAFTILQMINSVTYVLFISGKLNFFEQILIQLCLILGMLISTITLLFTYDSVLTEFDKIVSLCWGIKHSCRVTILEELKVKQFMKYVLKNSPKFTAASFFGVGRWTILSFLSIFVDFLIVVVQILSLQKSNLNL</sequence>
<proteinExistence type="inferred from homology"/>
<evidence type="ECO:0000256" key="9">
    <source>
        <dbReference type="SAM" id="SignalP"/>
    </source>
</evidence>
<keyword evidence="3 8" id="KW-0812">Transmembrane</keyword>
<dbReference type="GO" id="GO:0008049">
    <property type="term" value="P:male courtship behavior"/>
    <property type="evidence" value="ECO:0007669"/>
    <property type="project" value="TreeGrafter"/>
</dbReference>
<keyword evidence="5 8" id="KW-0472">Membrane</keyword>
<dbReference type="EMBL" id="JALNTZ010000005">
    <property type="protein sequence ID" value="KAJ3653016.1"/>
    <property type="molecule type" value="Genomic_DNA"/>
</dbReference>
<comment type="caution">
    <text evidence="10">The sequence shown here is derived from an EMBL/GenBank/DDBJ whole genome shotgun (WGS) entry which is preliminary data.</text>
</comment>
<feature type="transmembrane region" description="Helical" evidence="8">
    <location>
        <begin position="257"/>
        <end position="277"/>
    </location>
</feature>
<evidence type="ECO:0000256" key="7">
    <source>
        <dbReference type="ARBA" id="ARBA00023224"/>
    </source>
</evidence>
<keyword evidence="7 8" id="KW-0807">Transducer</keyword>
<keyword evidence="2 8" id="KW-1003">Cell membrane</keyword>
<keyword evidence="11" id="KW-1185">Reference proteome</keyword>
<feature type="transmembrane region" description="Helical" evidence="8">
    <location>
        <begin position="72"/>
        <end position="89"/>
    </location>
</feature>
<comment type="caution">
    <text evidence="8">Lacks conserved residue(s) required for the propagation of feature annotation.</text>
</comment>
<evidence type="ECO:0000313" key="10">
    <source>
        <dbReference type="EMBL" id="KAJ3653016.1"/>
    </source>
</evidence>
<name>A0AA38ME81_9CUCU</name>
<dbReference type="GO" id="GO:0007165">
    <property type="term" value="P:signal transduction"/>
    <property type="evidence" value="ECO:0007669"/>
    <property type="project" value="UniProtKB-KW"/>
</dbReference>
<evidence type="ECO:0000256" key="6">
    <source>
        <dbReference type="ARBA" id="ARBA00023170"/>
    </source>
</evidence>
<dbReference type="Pfam" id="PF08395">
    <property type="entry name" value="7tm_7"/>
    <property type="match status" value="1"/>
</dbReference>
<evidence type="ECO:0000256" key="1">
    <source>
        <dbReference type="ARBA" id="ARBA00004651"/>
    </source>
</evidence>
<evidence type="ECO:0000256" key="8">
    <source>
        <dbReference type="RuleBase" id="RU363108"/>
    </source>
</evidence>
<comment type="similarity">
    <text evidence="8">Belongs to the insect chemoreceptor superfamily. Gustatory receptor (GR) family.</text>
</comment>
<reference evidence="10" key="1">
    <citation type="journal article" date="2023" name="G3 (Bethesda)">
        <title>Whole genome assemblies of Zophobas morio and Tenebrio molitor.</title>
        <authorList>
            <person name="Kaur S."/>
            <person name="Stinson S.A."/>
            <person name="diCenzo G.C."/>
        </authorList>
    </citation>
    <scope>NUCLEOTIDE SEQUENCE</scope>
    <source>
        <strain evidence="10">QUZm001</strain>
    </source>
</reference>
<feature type="transmembrane region" description="Helical" evidence="8">
    <location>
        <begin position="152"/>
        <end position="175"/>
    </location>
</feature>
<evidence type="ECO:0000256" key="4">
    <source>
        <dbReference type="ARBA" id="ARBA00022989"/>
    </source>
</evidence>
<evidence type="ECO:0000313" key="11">
    <source>
        <dbReference type="Proteomes" id="UP001168821"/>
    </source>
</evidence>
<keyword evidence="9" id="KW-0732">Signal</keyword>
<keyword evidence="4 8" id="KW-1133">Transmembrane helix</keyword>
<evidence type="ECO:0000256" key="3">
    <source>
        <dbReference type="ARBA" id="ARBA00022692"/>
    </source>
</evidence>
<accession>A0AA38ME81</accession>
<organism evidence="10 11">
    <name type="scientific">Zophobas morio</name>
    <dbReference type="NCBI Taxonomy" id="2755281"/>
    <lineage>
        <taxon>Eukaryota</taxon>
        <taxon>Metazoa</taxon>
        <taxon>Ecdysozoa</taxon>
        <taxon>Arthropoda</taxon>
        <taxon>Hexapoda</taxon>
        <taxon>Insecta</taxon>
        <taxon>Pterygota</taxon>
        <taxon>Neoptera</taxon>
        <taxon>Endopterygota</taxon>
        <taxon>Coleoptera</taxon>
        <taxon>Polyphaga</taxon>
        <taxon>Cucujiformia</taxon>
        <taxon>Tenebrionidae</taxon>
        <taxon>Zophobas</taxon>
    </lineage>
</organism>
<protein>
    <recommendedName>
        <fullName evidence="8">Gustatory receptor</fullName>
    </recommendedName>
</protein>
<dbReference type="GO" id="GO:0043025">
    <property type="term" value="C:neuronal cell body"/>
    <property type="evidence" value="ECO:0007669"/>
    <property type="project" value="TreeGrafter"/>
</dbReference>
<evidence type="ECO:0000256" key="2">
    <source>
        <dbReference type="ARBA" id="ARBA00022475"/>
    </source>
</evidence>
<feature type="transmembrane region" description="Helical" evidence="8">
    <location>
        <begin position="220"/>
        <end position="245"/>
    </location>
</feature>
<comment type="subcellular location">
    <subcellularLocation>
        <location evidence="1 8">Cell membrane</location>
        <topology evidence="1 8">Multi-pass membrane protein</topology>
    </subcellularLocation>
</comment>
<evidence type="ECO:0000256" key="5">
    <source>
        <dbReference type="ARBA" id="ARBA00023136"/>
    </source>
</evidence>
<feature type="signal peptide" evidence="9">
    <location>
        <begin position="1"/>
        <end position="17"/>
    </location>
</feature>
<dbReference type="PANTHER" id="PTHR21143">
    <property type="entry name" value="INVERTEBRATE GUSTATORY RECEPTOR"/>
    <property type="match status" value="1"/>
</dbReference>
<dbReference type="InterPro" id="IPR013604">
    <property type="entry name" value="7TM_chemorcpt"/>
</dbReference>
<feature type="transmembrane region" description="Helical" evidence="8">
    <location>
        <begin position="119"/>
        <end position="140"/>
    </location>
</feature>
<dbReference type="GO" id="GO:0030424">
    <property type="term" value="C:axon"/>
    <property type="evidence" value="ECO:0007669"/>
    <property type="project" value="TreeGrafter"/>
</dbReference>
<dbReference type="Proteomes" id="UP001168821">
    <property type="component" value="Unassembled WGS sequence"/>
</dbReference>
<dbReference type="AlphaFoldDB" id="A0AA38ME81"/>
<dbReference type="GO" id="GO:0050909">
    <property type="term" value="P:sensory perception of taste"/>
    <property type="evidence" value="ECO:0007669"/>
    <property type="project" value="InterPro"/>
</dbReference>